<evidence type="ECO:0000313" key="5">
    <source>
        <dbReference type="Proteomes" id="UP000295361"/>
    </source>
</evidence>
<dbReference type="RefSeq" id="WP_166651997.1">
    <property type="nucleotide sequence ID" value="NZ_SNXS01000003.1"/>
</dbReference>
<evidence type="ECO:0000256" key="2">
    <source>
        <dbReference type="ARBA" id="ARBA00023315"/>
    </source>
</evidence>
<feature type="domain" description="N-acetyltransferase" evidence="3">
    <location>
        <begin position="4"/>
        <end position="162"/>
    </location>
</feature>
<keyword evidence="1 4" id="KW-0808">Transferase</keyword>
<protein>
    <submittedName>
        <fullName evidence="4">Acetyltransferase (GNAT) family protein</fullName>
    </submittedName>
</protein>
<keyword evidence="5" id="KW-1185">Reference proteome</keyword>
<dbReference type="EMBL" id="SNXS01000003">
    <property type="protein sequence ID" value="TDP71577.1"/>
    <property type="molecule type" value="Genomic_DNA"/>
</dbReference>
<dbReference type="InterPro" id="IPR000182">
    <property type="entry name" value="GNAT_dom"/>
</dbReference>
<dbReference type="GO" id="GO:0016747">
    <property type="term" value="F:acyltransferase activity, transferring groups other than amino-acyl groups"/>
    <property type="evidence" value="ECO:0007669"/>
    <property type="project" value="InterPro"/>
</dbReference>
<dbReference type="AlphaFoldDB" id="A0A4V3CTE7"/>
<evidence type="ECO:0000313" key="4">
    <source>
        <dbReference type="EMBL" id="TDP71577.1"/>
    </source>
</evidence>
<dbReference type="SUPFAM" id="SSF55729">
    <property type="entry name" value="Acyl-CoA N-acyltransferases (Nat)"/>
    <property type="match status" value="1"/>
</dbReference>
<reference evidence="4 5" key="1">
    <citation type="submission" date="2019-03" db="EMBL/GenBank/DDBJ databases">
        <title>Genomic Encyclopedia of Type Strains, Phase IV (KMG-IV): sequencing the most valuable type-strain genomes for metagenomic binning, comparative biology and taxonomic classification.</title>
        <authorList>
            <person name="Goeker M."/>
        </authorList>
    </citation>
    <scope>NUCLEOTIDE SEQUENCE [LARGE SCALE GENOMIC DNA]</scope>
    <source>
        <strain evidence="4 5">DSM 16998</strain>
    </source>
</reference>
<evidence type="ECO:0000259" key="3">
    <source>
        <dbReference type="PROSITE" id="PS51186"/>
    </source>
</evidence>
<dbReference type="CDD" id="cd04301">
    <property type="entry name" value="NAT_SF"/>
    <property type="match status" value="1"/>
</dbReference>
<keyword evidence="2" id="KW-0012">Acyltransferase</keyword>
<dbReference type="InParanoid" id="A0A4V3CTE7"/>
<comment type="caution">
    <text evidence="4">The sequence shown here is derived from an EMBL/GenBank/DDBJ whole genome shotgun (WGS) entry which is preliminary data.</text>
</comment>
<proteinExistence type="predicted"/>
<organism evidence="4 5">
    <name type="scientific">Roseateles toxinivorans</name>
    <dbReference type="NCBI Taxonomy" id="270368"/>
    <lineage>
        <taxon>Bacteria</taxon>
        <taxon>Pseudomonadati</taxon>
        <taxon>Pseudomonadota</taxon>
        <taxon>Betaproteobacteria</taxon>
        <taxon>Burkholderiales</taxon>
        <taxon>Sphaerotilaceae</taxon>
        <taxon>Roseateles</taxon>
    </lineage>
</organism>
<evidence type="ECO:0000256" key="1">
    <source>
        <dbReference type="ARBA" id="ARBA00022679"/>
    </source>
</evidence>
<dbReference type="Proteomes" id="UP000295361">
    <property type="component" value="Unassembled WGS sequence"/>
</dbReference>
<dbReference type="InterPro" id="IPR016181">
    <property type="entry name" value="Acyl_CoA_acyltransferase"/>
</dbReference>
<accession>A0A4V3CTE7</accession>
<dbReference type="PANTHER" id="PTHR43877">
    <property type="entry name" value="AMINOALKYLPHOSPHONATE N-ACETYLTRANSFERASE-RELATED-RELATED"/>
    <property type="match status" value="1"/>
</dbReference>
<sequence>MQDLTLMPADELAPGLLHEAFTAAFADYLIGPFVLSPEQWPQFLGRQAADLSLSRVALRAGQVLAFALVAPRGPERWRLATMGALPAARGSGAAPALLDDWTARAGASGVRTLELEVFAQNERALRLYQGRGFTALHELHGYALGNAAFNGVSPTVAEIDLPSAFAWLDETALRVPDLPLQITPASLRTLPNALKALRRGQAQLVFSVAAPTLVVTVHSLVDHGPDQTDALGLMQQLLASHPGHEIKVPQLQRLDLGGQALRQLGFQLLPLHQLQMVKPLRS</sequence>
<gene>
    <name evidence="4" type="ORF">DES47_103558</name>
</gene>
<dbReference type="PANTHER" id="PTHR43877:SF2">
    <property type="entry name" value="AMINOALKYLPHOSPHONATE N-ACETYLTRANSFERASE-RELATED"/>
    <property type="match status" value="1"/>
</dbReference>
<name>A0A4V3CTE7_9BURK</name>
<dbReference type="Pfam" id="PF00583">
    <property type="entry name" value="Acetyltransf_1"/>
    <property type="match status" value="1"/>
</dbReference>
<dbReference type="PROSITE" id="PS51186">
    <property type="entry name" value="GNAT"/>
    <property type="match status" value="1"/>
</dbReference>
<dbReference type="Gene3D" id="3.40.630.30">
    <property type="match status" value="1"/>
</dbReference>
<dbReference type="InterPro" id="IPR050832">
    <property type="entry name" value="Bact_Acetyltransf"/>
</dbReference>